<keyword evidence="5 8" id="KW-0238">DNA-binding</keyword>
<dbReference type="GO" id="GO:0000156">
    <property type="term" value="F:phosphorelay response regulator activity"/>
    <property type="evidence" value="ECO:0007669"/>
    <property type="project" value="TreeGrafter"/>
</dbReference>
<gene>
    <name evidence="11" type="ORF">CIB87_04935</name>
</gene>
<dbReference type="SUPFAM" id="SSF52172">
    <property type="entry name" value="CheY-like"/>
    <property type="match status" value="1"/>
</dbReference>
<keyword evidence="4" id="KW-0805">Transcription regulation</keyword>
<dbReference type="Pfam" id="PF00486">
    <property type="entry name" value="Trans_reg_C"/>
    <property type="match status" value="1"/>
</dbReference>
<dbReference type="PANTHER" id="PTHR48111:SF52">
    <property type="entry name" value="TRANSCRIPTIONAL REGULATORY PROTEIN YVRH"/>
    <property type="match status" value="1"/>
</dbReference>
<dbReference type="GO" id="GO:0005829">
    <property type="term" value="C:cytosol"/>
    <property type="evidence" value="ECO:0007669"/>
    <property type="project" value="TreeGrafter"/>
</dbReference>
<evidence type="ECO:0000256" key="4">
    <source>
        <dbReference type="ARBA" id="ARBA00023015"/>
    </source>
</evidence>
<evidence type="ECO:0000259" key="10">
    <source>
        <dbReference type="PROSITE" id="PS51755"/>
    </source>
</evidence>
<evidence type="ECO:0000256" key="6">
    <source>
        <dbReference type="ARBA" id="ARBA00023163"/>
    </source>
</evidence>
<keyword evidence="6" id="KW-0804">Transcription</keyword>
<dbReference type="CDD" id="cd17574">
    <property type="entry name" value="REC_OmpR"/>
    <property type="match status" value="1"/>
</dbReference>
<keyword evidence="2 7" id="KW-0597">Phosphoprotein</keyword>
<dbReference type="FunFam" id="1.10.10.10:FF:000018">
    <property type="entry name" value="DNA-binding response regulator ResD"/>
    <property type="match status" value="1"/>
</dbReference>
<dbReference type="AlphaFoldDB" id="A0AA86LWC5"/>
<sequence>MEPKILLVDDNEEILRLLTVTLRKENLINIFTASSSKEAVDICKVIRPHIIILDVMLPDRDGFETCRELRNYTDAPVIFLTAKNTDLDKLTGFNFGGDDYVTKPFNPLEIVARIKAQLKRLNMNERSKEPIIQQVYHYTDFSLYVDSAQLVVRGIEVECPAKEFQLLCFFCEHPNKIFTKNQLYEHIWGMDSYGDTHTVMVHIRRLREKIEKDPSDPKIIMTVRGLGYKLIGSELKR</sequence>
<keyword evidence="3" id="KW-0902">Two-component regulatory system</keyword>
<dbReference type="InterPro" id="IPR036388">
    <property type="entry name" value="WH-like_DNA-bd_sf"/>
</dbReference>
<dbReference type="Gene3D" id="6.10.250.690">
    <property type="match status" value="1"/>
</dbReference>
<dbReference type="Gene3D" id="3.40.50.2300">
    <property type="match status" value="1"/>
</dbReference>
<evidence type="ECO:0000256" key="5">
    <source>
        <dbReference type="ARBA" id="ARBA00023125"/>
    </source>
</evidence>
<evidence type="ECO:0000313" key="11">
    <source>
        <dbReference type="EMBL" id="AXI28393.1"/>
    </source>
</evidence>
<dbReference type="Pfam" id="PF00072">
    <property type="entry name" value="Response_reg"/>
    <property type="match status" value="1"/>
</dbReference>
<dbReference type="SMART" id="SM00862">
    <property type="entry name" value="Trans_reg_C"/>
    <property type="match status" value="1"/>
</dbReference>
<feature type="DNA-binding region" description="OmpR/PhoB-type" evidence="8">
    <location>
        <begin position="133"/>
        <end position="232"/>
    </location>
</feature>
<dbReference type="InterPro" id="IPR001789">
    <property type="entry name" value="Sig_transdc_resp-reg_receiver"/>
</dbReference>
<dbReference type="RefSeq" id="WP_114894682.1">
    <property type="nucleotide sequence ID" value="NZ_CP022674.1"/>
</dbReference>
<dbReference type="InterPro" id="IPR011006">
    <property type="entry name" value="CheY-like_superfamily"/>
</dbReference>
<evidence type="ECO:0000256" key="3">
    <source>
        <dbReference type="ARBA" id="ARBA00023012"/>
    </source>
</evidence>
<accession>A0AA86LWC5</accession>
<dbReference type="PROSITE" id="PS51755">
    <property type="entry name" value="OMPR_PHOB"/>
    <property type="match status" value="1"/>
</dbReference>
<dbReference type="GO" id="GO:0032993">
    <property type="term" value="C:protein-DNA complex"/>
    <property type="evidence" value="ECO:0007669"/>
    <property type="project" value="TreeGrafter"/>
</dbReference>
<dbReference type="InterPro" id="IPR001867">
    <property type="entry name" value="OmpR/PhoB-type_DNA-bd"/>
</dbReference>
<evidence type="ECO:0000259" key="9">
    <source>
        <dbReference type="PROSITE" id="PS50110"/>
    </source>
</evidence>
<dbReference type="SMART" id="SM00448">
    <property type="entry name" value="REC"/>
    <property type="match status" value="1"/>
</dbReference>
<dbReference type="GO" id="GO:0006355">
    <property type="term" value="P:regulation of DNA-templated transcription"/>
    <property type="evidence" value="ECO:0007669"/>
    <property type="project" value="InterPro"/>
</dbReference>
<reference evidence="11 12" key="1">
    <citation type="submission" date="2017-07" db="EMBL/GenBank/DDBJ databases">
        <title>Isolation and development of strain Bacillus megaterium SR7 for enhanced growth and metabolite production under supercritical carbon dioxide.</title>
        <authorList>
            <person name="Freedman A.J.E."/>
            <person name="Peet K.C."/>
            <person name="Boock J.T."/>
            <person name="Penn K."/>
            <person name="Prather K.L.J."/>
            <person name="Thompson J.R."/>
        </authorList>
    </citation>
    <scope>NUCLEOTIDE SEQUENCE [LARGE SCALE GENOMIC DNA]</scope>
    <source>
        <strain evidence="11 12">SR7</strain>
    </source>
</reference>
<feature type="domain" description="Response regulatory" evidence="9">
    <location>
        <begin position="4"/>
        <end position="118"/>
    </location>
</feature>
<organism evidence="11 12">
    <name type="scientific">Priestia megaterium</name>
    <name type="common">Bacillus megaterium</name>
    <dbReference type="NCBI Taxonomy" id="1404"/>
    <lineage>
        <taxon>Bacteria</taxon>
        <taxon>Bacillati</taxon>
        <taxon>Bacillota</taxon>
        <taxon>Bacilli</taxon>
        <taxon>Bacillales</taxon>
        <taxon>Bacillaceae</taxon>
        <taxon>Priestia</taxon>
    </lineage>
</organism>
<dbReference type="EMBL" id="CP022674">
    <property type="protein sequence ID" value="AXI28393.1"/>
    <property type="molecule type" value="Genomic_DNA"/>
</dbReference>
<dbReference type="Gene3D" id="1.10.10.10">
    <property type="entry name" value="Winged helix-like DNA-binding domain superfamily/Winged helix DNA-binding domain"/>
    <property type="match status" value="1"/>
</dbReference>
<feature type="domain" description="OmpR/PhoB-type" evidence="10">
    <location>
        <begin position="133"/>
        <end position="232"/>
    </location>
</feature>
<dbReference type="SUPFAM" id="SSF46894">
    <property type="entry name" value="C-terminal effector domain of the bipartite response regulators"/>
    <property type="match status" value="1"/>
</dbReference>
<proteinExistence type="predicted"/>
<name>A0AA86LWC5_PRIMG</name>
<dbReference type="PROSITE" id="PS50110">
    <property type="entry name" value="RESPONSE_REGULATORY"/>
    <property type="match status" value="1"/>
</dbReference>
<evidence type="ECO:0000256" key="8">
    <source>
        <dbReference type="PROSITE-ProRule" id="PRU01091"/>
    </source>
</evidence>
<dbReference type="InterPro" id="IPR016032">
    <property type="entry name" value="Sig_transdc_resp-reg_C-effctor"/>
</dbReference>
<dbReference type="Proteomes" id="UP000253834">
    <property type="component" value="Chromosome"/>
</dbReference>
<evidence type="ECO:0000256" key="2">
    <source>
        <dbReference type="ARBA" id="ARBA00022553"/>
    </source>
</evidence>
<dbReference type="CDD" id="cd00383">
    <property type="entry name" value="trans_reg_C"/>
    <property type="match status" value="1"/>
</dbReference>
<protein>
    <submittedName>
        <fullName evidence="11">DNA-binding response regulator</fullName>
    </submittedName>
</protein>
<dbReference type="GO" id="GO:0000976">
    <property type="term" value="F:transcription cis-regulatory region binding"/>
    <property type="evidence" value="ECO:0007669"/>
    <property type="project" value="TreeGrafter"/>
</dbReference>
<dbReference type="InterPro" id="IPR039420">
    <property type="entry name" value="WalR-like"/>
</dbReference>
<evidence type="ECO:0000313" key="12">
    <source>
        <dbReference type="Proteomes" id="UP000253834"/>
    </source>
</evidence>
<feature type="modified residue" description="4-aspartylphosphate" evidence="7">
    <location>
        <position position="54"/>
    </location>
</feature>
<evidence type="ECO:0000256" key="1">
    <source>
        <dbReference type="ARBA" id="ARBA00004496"/>
    </source>
</evidence>
<comment type="subcellular location">
    <subcellularLocation>
        <location evidence="1">Cytoplasm</location>
    </subcellularLocation>
</comment>
<dbReference type="PANTHER" id="PTHR48111">
    <property type="entry name" value="REGULATOR OF RPOS"/>
    <property type="match status" value="1"/>
</dbReference>
<evidence type="ECO:0000256" key="7">
    <source>
        <dbReference type="PROSITE-ProRule" id="PRU00169"/>
    </source>
</evidence>